<sequence length="139" mass="15319">MTYGRDSSKAYNVFFSAFAFLCLGSMVVCIAVFTAKQGLIYPFWIKPDPAAVAVARDIRERPDRWEIDPYMAARSDGSLSVWWPNGAWGVAVCANTKQCFGDSAGLNDASRYVIYAAIEDTLAPRLHAANKDAIWKAAQ</sequence>
<dbReference type="Proteomes" id="UP001056634">
    <property type="component" value="Segment"/>
</dbReference>
<evidence type="ECO:0000256" key="1">
    <source>
        <dbReference type="SAM" id="Phobius"/>
    </source>
</evidence>
<evidence type="ECO:0000313" key="2">
    <source>
        <dbReference type="EMBL" id="UTC28751.1"/>
    </source>
</evidence>
<protein>
    <submittedName>
        <fullName evidence="2">Uncharacterized protein</fullName>
    </submittedName>
</protein>
<keyword evidence="1" id="KW-1133">Transmembrane helix</keyword>
<proteinExistence type="predicted"/>
<dbReference type="EMBL" id="ON529851">
    <property type="protein sequence ID" value="UTC28751.1"/>
    <property type="molecule type" value="Genomic_DNA"/>
</dbReference>
<evidence type="ECO:0000313" key="3">
    <source>
        <dbReference type="Proteomes" id="UP001056634"/>
    </source>
</evidence>
<keyword evidence="1" id="KW-0472">Membrane</keyword>
<keyword evidence="3" id="KW-1185">Reference proteome</keyword>
<organism evidence="2 3">
    <name type="scientific">Brevundimonas phage vB_BpoS-Marchewka</name>
    <dbReference type="NCBI Taxonomy" id="2948604"/>
    <lineage>
        <taxon>Viruses</taxon>
        <taxon>Duplodnaviria</taxon>
        <taxon>Heunggongvirae</taxon>
        <taxon>Uroviricota</taxon>
        <taxon>Caudoviricetes</taxon>
        <taxon>Jeanschmidtviridae</taxon>
        <taxon>Marchewkavirus</taxon>
        <taxon>Marchewkavirus marchewka</taxon>
    </lineage>
</organism>
<feature type="transmembrane region" description="Helical" evidence="1">
    <location>
        <begin position="12"/>
        <end position="33"/>
    </location>
</feature>
<name>A0A9E7N2M6_9CAUD</name>
<accession>A0A9E7N2M6</accession>
<gene>
    <name evidence="2" type="ORF">MARCHEWKA_02390</name>
</gene>
<reference evidence="2" key="1">
    <citation type="submission" date="2022-04" db="EMBL/GenBank/DDBJ databases">
        <authorList>
            <person name="Friedrich I."/>
            <person name="Schneider D."/>
            <person name="Poehlein A."/>
            <person name="Hertel R."/>
            <person name="Daniel R."/>
        </authorList>
    </citation>
    <scope>NUCLEOTIDE SEQUENCE</scope>
</reference>
<keyword evidence="1" id="KW-0812">Transmembrane</keyword>